<comment type="caution">
    <text evidence="2">The sequence shown here is derived from an EMBL/GenBank/DDBJ whole genome shotgun (WGS) entry which is preliminary data.</text>
</comment>
<feature type="signal peptide" evidence="1">
    <location>
        <begin position="1"/>
        <end position="21"/>
    </location>
</feature>
<dbReference type="Proteomes" id="UP000599009">
    <property type="component" value="Unassembled WGS sequence"/>
</dbReference>
<keyword evidence="1" id="KW-0732">Signal</keyword>
<dbReference type="EMBL" id="BMME01000001">
    <property type="protein sequence ID" value="GGK00369.1"/>
    <property type="molecule type" value="Genomic_DNA"/>
</dbReference>
<feature type="chain" id="PRO_5045983332" description="Secreted protein" evidence="1">
    <location>
        <begin position="22"/>
        <end position="133"/>
    </location>
</feature>
<evidence type="ECO:0000313" key="2">
    <source>
        <dbReference type="EMBL" id="GGK00369.1"/>
    </source>
</evidence>
<name>A0ABQ2E837_9GAMM</name>
<proteinExistence type="predicted"/>
<gene>
    <name evidence="2" type="ORF">GCM10011394_07010</name>
</gene>
<protein>
    <recommendedName>
        <fullName evidence="4">Secreted protein</fullName>
    </recommendedName>
</protein>
<evidence type="ECO:0008006" key="4">
    <source>
        <dbReference type="Google" id="ProtNLM"/>
    </source>
</evidence>
<reference evidence="3" key="1">
    <citation type="journal article" date="2019" name="Int. J. Syst. Evol. Microbiol.">
        <title>The Global Catalogue of Microorganisms (GCM) 10K type strain sequencing project: providing services to taxonomists for standard genome sequencing and annotation.</title>
        <authorList>
            <consortium name="The Broad Institute Genomics Platform"/>
            <consortium name="The Broad Institute Genome Sequencing Center for Infectious Disease"/>
            <person name="Wu L."/>
            <person name="Ma J."/>
        </authorList>
    </citation>
    <scope>NUCLEOTIDE SEQUENCE [LARGE SCALE GENOMIC DNA]</scope>
    <source>
        <strain evidence="3">CGMCC 1.8985</strain>
    </source>
</reference>
<evidence type="ECO:0000313" key="3">
    <source>
        <dbReference type="Proteomes" id="UP000599009"/>
    </source>
</evidence>
<keyword evidence="3" id="KW-1185">Reference proteome</keyword>
<sequence>MRRIVQSAIPVLFALCLAACAAPLPDAGVSAPPMSDPLPATPVPAQPARPAVAGVPDLDRSCRVDSDCAVKNVGNCCGYFPACVNTDAQPDPAAVQAACAQSGMVGVCGFKEIEACACVASTCEPASSAGALR</sequence>
<organism evidence="2 3">
    <name type="scientific">Luteimonas terricola</name>
    <dbReference type="NCBI Taxonomy" id="645597"/>
    <lineage>
        <taxon>Bacteria</taxon>
        <taxon>Pseudomonadati</taxon>
        <taxon>Pseudomonadota</taxon>
        <taxon>Gammaproteobacteria</taxon>
        <taxon>Lysobacterales</taxon>
        <taxon>Lysobacteraceae</taxon>
        <taxon>Luteimonas</taxon>
    </lineage>
</organism>
<evidence type="ECO:0000256" key="1">
    <source>
        <dbReference type="SAM" id="SignalP"/>
    </source>
</evidence>
<accession>A0ABQ2E837</accession>